<feature type="region of interest" description="Disordered" evidence="1">
    <location>
        <begin position="1"/>
        <end position="226"/>
    </location>
</feature>
<dbReference type="EMBL" id="LZYO01000204">
    <property type="protein sequence ID" value="ODH26043.1"/>
    <property type="molecule type" value="Genomic_DNA"/>
</dbReference>
<feature type="compositionally biased region" description="Acidic residues" evidence="1">
    <location>
        <begin position="190"/>
        <end position="203"/>
    </location>
</feature>
<feature type="compositionally biased region" description="Basic residues" evidence="1">
    <location>
        <begin position="55"/>
        <end position="64"/>
    </location>
</feature>
<feature type="region of interest" description="Disordered" evidence="1">
    <location>
        <begin position="242"/>
        <end position="285"/>
    </location>
</feature>
<feature type="region of interest" description="Disordered" evidence="1">
    <location>
        <begin position="302"/>
        <end position="403"/>
    </location>
</feature>
<dbReference type="GO" id="GO:0016071">
    <property type="term" value="P:mRNA metabolic process"/>
    <property type="evidence" value="ECO:0007669"/>
    <property type="project" value="UniProtKB-ARBA"/>
</dbReference>
<feature type="compositionally biased region" description="Pro residues" evidence="1">
    <location>
        <begin position="82"/>
        <end position="94"/>
    </location>
</feature>
<feature type="compositionally biased region" description="Low complexity" evidence="1">
    <location>
        <begin position="307"/>
        <end position="321"/>
    </location>
</feature>
<protein>
    <recommendedName>
        <fullName evidence="4">Proteophosphoglycan 5</fullName>
    </recommendedName>
</protein>
<feature type="compositionally biased region" description="Polar residues" evidence="1">
    <location>
        <begin position="96"/>
        <end position="108"/>
    </location>
</feature>
<gene>
    <name evidence="2" type="ORF">ACO22_04854</name>
</gene>
<accession>A0A1D2JC17</accession>
<evidence type="ECO:0000313" key="2">
    <source>
        <dbReference type="EMBL" id="ODH26043.1"/>
    </source>
</evidence>
<dbReference type="AlphaFoldDB" id="A0A1D2JC17"/>
<feature type="compositionally biased region" description="Basic and acidic residues" evidence="1">
    <location>
        <begin position="325"/>
        <end position="334"/>
    </location>
</feature>
<feature type="compositionally biased region" description="Low complexity" evidence="1">
    <location>
        <begin position="16"/>
        <end position="26"/>
    </location>
</feature>
<evidence type="ECO:0000256" key="1">
    <source>
        <dbReference type="SAM" id="MobiDB-lite"/>
    </source>
</evidence>
<dbReference type="Proteomes" id="UP000242814">
    <property type="component" value="Unassembled WGS sequence"/>
</dbReference>
<dbReference type="InterPro" id="IPR028322">
    <property type="entry name" value="PNRC-like_rgn"/>
</dbReference>
<feature type="compositionally biased region" description="Polar residues" evidence="1">
    <location>
        <begin position="1"/>
        <end position="15"/>
    </location>
</feature>
<reference evidence="2 3" key="1">
    <citation type="submission" date="2016-06" db="EMBL/GenBank/DDBJ databases">
        <authorList>
            <person name="Kjaerup R.B."/>
            <person name="Dalgaard T.S."/>
            <person name="Juul-Madsen H.R."/>
        </authorList>
    </citation>
    <scope>NUCLEOTIDE SEQUENCE [LARGE SCALE GENOMIC DNA]</scope>
    <source>
        <strain evidence="2 3">Pb300</strain>
    </source>
</reference>
<feature type="region of interest" description="Disordered" evidence="1">
    <location>
        <begin position="415"/>
        <end position="498"/>
    </location>
</feature>
<comment type="caution">
    <text evidence="2">The sequence shown here is derived from an EMBL/GenBank/DDBJ whole genome shotgun (WGS) entry which is preliminary data.</text>
</comment>
<feature type="compositionally biased region" description="Polar residues" evidence="1">
    <location>
        <begin position="254"/>
        <end position="264"/>
    </location>
</feature>
<feature type="compositionally biased region" description="Low complexity" evidence="1">
    <location>
        <begin position="119"/>
        <end position="131"/>
    </location>
</feature>
<dbReference type="Pfam" id="PF15365">
    <property type="entry name" value="PNRC"/>
    <property type="match status" value="1"/>
</dbReference>
<sequence>MNMLRTSVSFSTQSFPPTIQPRRSTTPSPPPRKRPREASFVSMSTPIPTTPKGPRNPRRNRKPSKITPLANNTHRSDSPNGFIPPKPRSSPPSPSTEEAFSNTLSEGASQKRKSRFGKKNSQNNQNSQNSKPSPAVNGTGHSHRHSASQPNILSSLPDGSHYAGPTFHASPAPSALPIPTFFSKSVPDTESPDSLDDDSEDTSPQEATPAKSKAVVPTPENAVENPSPLEFLFKSAKGAKVTNRFGSGEPTPGRPSQAQPNVTARATLHRSERSPGGIFPIELESPDSRRIVIGPSFATPYKDRINALRSASSPSRSNESLPLDEDQRKAKTEALKNLLLNPQPQRPSSASPKVYKDSNIFSSKGWVPGNATPLSRHASGPSTPIPFGGHNGSPKGSSLGSGSIAHQYLSSVYNGSQATRTSSSNLRRELSSTSPINSTPFSTERSPSSSQNNLKRSQTVVNLASPSPNRTLSCFNSDVSSLRLNSPRTNPVDPRQMEADLRRILKLDSNHS</sequence>
<dbReference type="VEuPathDB" id="FungiDB:PADG_05869"/>
<name>A0A1D2JC17_PARBR</name>
<evidence type="ECO:0008006" key="4">
    <source>
        <dbReference type="Google" id="ProtNLM"/>
    </source>
</evidence>
<organism evidence="2 3">
    <name type="scientific">Paracoccidioides brasiliensis</name>
    <dbReference type="NCBI Taxonomy" id="121759"/>
    <lineage>
        <taxon>Eukaryota</taxon>
        <taxon>Fungi</taxon>
        <taxon>Dikarya</taxon>
        <taxon>Ascomycota</taxon>
        <taxon>Pezizomycotina</taxon>
        <taxon>Eurotiomycetes</taxon>
        <taxon>Eurotiomycetidae</taxon>
        <taxon>Onygenales</taxon>
        <taxon>Ajellomycetaceae</taxon>
        <taxon>Paracoccidioides</taxon>
    </lineage>
</organism>
<proteinExistence type="predicted"/>
<feature type="compositionally biased region" description="Polar residues" evidence="1">
    <location>
        <begin position="340"/>
        <end position="351"/>
    </location>
</feature>
<dbReference type="VEuPathDB" id="FungiDB:PABG_05554"/>
<feature type="compositionally biased region" description="Low complexity" evidence="1">
    <location>
        <begin position="392"/>
        <end position="403"/>
    </location>
</feature>
<feature type="compositionally biased region" description="Polar residues" evidence="1">
    <location>
        <begin position="415"/>
        <end position="489"/>
    </location>
</feature>
<evidence type="ECO:0000313" key="3">
    <source>
        <dbReference type="Proteomes" id="UP000242814"/>
    </source>
</evidence>